<dbReference type="Proteomes" id="UP001281147">
    <property type="component" value="Unassembled WGS sequence"/>
</dbReference>
<accession>A0ACC3NPH5</accession>
<dbReference type="EMBL" id="JAUTXU010000021">
    <property type="protein sequence ID" value="KAK3720561.1"/>
    <property type="molecule type" value="Genomic_DNA"/>
</dbReference>
<name>A0ACC3NPH5_9PEZI</name>
<comment type="caution">
    <text evidence="1">The sequence shown here is derived from an EMBL/GenBank/DDBJ whole genome shotgun (WGS) entry which is preliminary data.</text>
</comment>
<sequence>MLAQPSRAAQFTALIMNGCQFAGQTVMFAWANDLIRRDDAKRSIVIACMNMFSVAVYLFWSLLFYNASQVESNWYEGNCAMIAMGTFLLVTTIAVYLLQRRQEKQEGMTVRTYEAAGEKTDF</sequence>
<reference evidence="1" key="1">
    <citation type="submission" date="2023-07" db="EMBL/GenBank/DDBJ databases">
        <title>Black Yeasts Isolated from many extreme environments.</title>
        <authorList>
            <person name="Coleine C."/>
            <person name="Stajich J.E."/>
            <person name="Selbmann L."/>
        </authorList>
    </citation>
    <scope>NUCLEOTIDE SEQUENCE</scope>
    <source>
        <strain evidence="1">CCFEE 5714</strain>
    </source>
</reference>
<evidence type="ECO:0000313" key="2">
    <source>
        <dbReference type="Proteomes" id="UP001281147"/>
    </source>
</evidence>
<protein>
    <submittedName>
        <fullName evidence="1">Uncharacterized protein</fullName>
    </submittedName>
</protein>
<evidence type="ECO:0000313" key="1">
    <source>
        <dbReference type="EMBL" id="KAK3720561.1"/>
    </source>
</evidence>
<keyword evidence="2" id="KW-1185">Reference proteome</keyword>
<gene>
    <name evidence="1" type="ORF">LTR37_003610</name>
</gene>
<organism evidence="1 2">
    <name type="scientific">Vermiconidia calcicola</name>
    <dbReference type="NCBI Taxonomy" id="1690605"/>
    <lineage>
        <taxon>Eukaryota</taxon>
        <taxon>Fungi</taxon>
        <taxon>Dikarya</taxon>
        <taxon>Ascomycota</taxon>
        <taxon>Pezizomycotina</taxon>
        <taxon>Dothideomycetes</taxon>
        <taxon>Dothideomycetidae</taxon>
        <taxon>Mycosphaerellales</taxon>
        <taxon>Extremaceae</taxon>
        <taxon>Vermiconidia</taxon>
    </lineage>
</organism>
<proteinExistence type="predicted"/>